<sequence length="256" mass="27056">MNSSASPSPAAPCSTACSAISTAASISTPDPALPPLSDPERLLALSYAPADRRDRLALLWRIDERMGAIVAAAREPAIGAMRLIWWRDALTRLDEPEVPAPAEPLLAAAAGQLLPAGLSGRSLAAIEEGWAALLEEETPGEAQIVAHGEERGGPLFALSAALLGAVPEDVGRAGEGWALAELGHRLRDAEARRFARAAAAERLGDVAIGRWPAALRPLALLVLLARMDAAMPAERQRRQGSPKRMLRALAYRLTGR</sequence>
<accession>A0A9J9LBQ4</accession>
<keyword evidence="2" id="KW-1185">Reference proteome</keyword>
<evidence type="ECO:0008006" key="3">
    <source>
        <dbReference type="Google" id="ProtNLM"/>
    </source>
</evidence>
<name>A0A9J9LBQ4_RHIWR</name>
<reference evidence="1 2" key="1">
    <citation type="journal article" date="2010" name="J. Bacteriol.">
        <title>Genome sequence of the dioxin-mineralizing bacterium Sphingomonas wittichii RW1.</title>
        <authorList>
            <person name="Miller T.R."/>
            <person name="Delcher A.L."/>
            <person name="Salzberg S.L."/>
            <person name="Saunders E."/>
            <person name="Detter J.C."/>
            <person name="Halden R.U."/>
        </authorList>
    </citation>
    <scope>NUCLEOTIDE SEQUENCE [LARGE SCALE GENOMIC DNA]</scope>
    <source>
        <strain evidence="2">DSM 6014 / CCUG 31198 / JCM 15750 / NBRC 105917 / EY 4224 / RW1</strain>
    </source>
</reference>
<dbReference type="Proteomes" id="UP000001989">
    <property type="component" value="Chromosome"/>
</dbReference>
<gene>
    <name evidence="1" type="ordered locus">Swit_1227</name>
</gene>
<dbReference type="KEGG" id="swi:Swit_1227"/>
<dbReference type="EMBL" id="CP000699">
    <property type="protein sequence ID" value="ABQ67592.1"/>
    <property type="molecule type" value="Genomic_DNA"/>
</dbReference>
<evidence type="ECO:0000313" key="2">
    <source>
        <dbReference type="Proteomes" id="UP000001989"/>
    </source>
</evidence>
<proteinExistence type="predicted"/>
<evidence type="ECO:0000313" key="1">
    <source>
        <dbReference type="EMBL" id="ABQ67592.1"/>
    </source>
</evidence>
<protein>
    <recommendedName>
        <fullName evidence="3">Phytoene synthase</fullName>
    </recommendedName>
</protein>
<dbReference type="AlphaFoldDB" id="A0A9J9LBQ4"/>
<organism evidence="1 2">
    <name type="scientific">Rhizorhabdus wittichii (strain DSM 6014 / CCUG 31198 / JCM 15750 / NBRC 105917 / EY 4224 / RW1)</name>
    <name type="common">Sphingomonas wittichii</name>
    <dbReference type="NCBI Taxonomy" id="392499"/>
    <lineage>
        <taxon>Bacteria</taxon>
        <taxon>Pseudomonadati</taxon>
        <taxon>Pseudomonadota</taxon>
        <taxon>Alphaproteobacteria</taxon>
        <taxon>Sphingomonadales</taxon>
        <taxon>Sphingomonadaceae</taxon>
        <taxon>Rhizorhabdus</taxon>
    </lineage>
</organism>